<dbReference type="InterPro" id="IPR053143">
    <property type="entry name" value="Arylsulfate_ST"/>
</dbReference>
<evidence type="ECO:0000256" key="1">
    <source>
        <dbReference type="SAM" id="SignalP"/>
    </source>
</evidence>
<sequence length="425" mass="46374">MYFPAILILPIALKVVADGQFKSRPDLSPPRLNITIPASEDVGEDYIFVAPYSGFTKGQGFDGPEQQAGYILRDNGDLVWSSLGCLSGWVGNMQVSRLNGKPVLSAFEGYLDSFHGHGFGHPIILDQHYTATKQLRGGNHKIISIHEFNVLEESSSALVEVYQPTQMDLFPYGGDNNHTWIVDAIFQELDMTTNDVLFEWRSLQHAPPSASMVSLASGHAGDGANSTSAWDYFHINSVDKNYQGGYLISARHASAVYKINGKTGDILWQLGGSRSDFSISDDIIFGFQHDARFFRNSDAGDGVEFISLFDNAARANGHRGGGIEVIHSKSKAKVIRLDTNSWTASLVTSLSSPGDILAPSQGNVQTLPNGNLFVNWGQGGAVTEFRASDGLTSHTHFRTTPTSGPSTFDALTLIHINFNHFLYVL</sequence>
<accession>A0AAD9YDM5</accession>
<dbReference type="PANTHER" id="PTHR35340:SF9">
    <property type="entry name" value="ASST-DOMAIN-CONTAINING PROTEIN"/>
    <property type="match status" value="1"/>
</dbReference>
<reference evidence="2" key="1">
    <citation type="submission" date="2023-02" db="EMBL/GenBank/DDBJ databases">
        <title>Colletotrichum kahawae CIFC_Que2 genome sequencing and assembly.</title>
        <authorList>
            <person name="Baroncelli R."/>
        </authorList>
    </citation>
    <scope>NUCLEOTIDE SEQUENCE</scope>
    <source>
        <strain evidence="2">CIFC_Que2</strain>
    </source>
</reference>
<keyword evidence="1" id="KW-0732">Signal</keyword>
<dbReference type="Proteomes" id="UP001281614">
    <property type="component" value="Unassembled WGS sequence"/>
</dbReference>
<keyword evidence="3" id="KW-1185">Reference proteome</keyword>
<name>A0AAD9YDM5_COLKA</name>
<feature type="chain" id="PRO_5041991618" description="Arylsulfotransferase" evidence="1">
    <location>
        <begin position="20"/>
        <end position="425"/>
    </location>
</feature>
<feature type="signal peptide" evidence="1">
    <location>
        <begin position="1"/>
        <end position="19"/>
    </location>
</feature>
<organism evidence="2 3">
    <name type="scientific">Colletotrichum kahawae</name>
    <name type="common">Coffee berry disease fungus</name>
    <dbReference type="NCBI Taxonomy" id="34407"/>
    <lineage>
        <taxon>Eukaryota</taxon>
        <taxon>Fungi</taxon>
        <taxon>Dikarya</taxon>
        <taxon>Ascomycota</taxon>
        <taxon>Pezizomycotina</taxon>
        <taxon>Sordariomycetes</taxon>
        <taxon>Hypocreomycetidae</taxon>
        <taxon>Glomerellales</taxon>
        <taxon>Glomerellaceae</taxon>
        <taxon>Colletotrichum</taxon>
        <taxon>Colletotrichum gloeosporioides species complex</taxon>
    </lineage>
</organism>
<comment type="caution">
    <text evidence="2">The sequence shown here is derived from an EMBL/GenBank/DDBJ whole genome shotgun (WGS) entry which is preliminary data.</text>
</comment>
<dbReference type="AlphaFoldDB" id="A0AAD9YDM5"/>
<dbReference type="Pfam" id="PF14269">
    <property type="entry name" value="Arylsulfotran_2"/>
    <property type="match status" value="1"/>
</dbReference>
<evidence type="ECO:0008006" key="4">
    <source>
        <dbReference type="Google" id="ProtNLM"/>
    </source>
</evidence>
<protein>
    <recommendedName>
        <fullName evidence="4">Arylsulfotransferase</fullName>
    </recommendedName>
</protein>
<dbReference type="InterPro" id="IPR039535">
    <property type="entry name" value="ASST-like"/>
</dbReference>
<evidence type="ECO:0000313" key="2">
    <source>
        <dbReference type="EMBL" id="KAK2757153.1"/>
    </source>
</evidence>
<gene>
    <name evidence="2" type="ORF">CKAH01_17027</name>
</gene>
<dbReference type="EMBL" id="VYYT01000202">
    <property type="protein sequence ID" value="KAK2757153.1"/>
    <property type="molecule type" value="Genomic_DNA"/>
</dbReference>
<dbReference type="PANTHER" id="PTHR35340">
    <property type="entry name" value="PQQ ENZYME REPEAT PROTEIN-RELATED"/>
    <property type="match status" value="1"/>
</dbReference>
<evidence type="ECO:0000313" key="3">
    <source>
        <dbReference type="Proteomes" id="UP001281614"/>
    </source>
</evidence>
<proteinExistence type="predicted"/>